<dbReference type="Proteomes" id="UP000046395">
    <property type="component" value="Unassembled WGS sequence"/>
</dbReference>
<proteinExistence type="predicted"/>
<dbReference type="PANTHER" id="PTHR48034">
    <property type="entry name" value="TRANSFORMER-2 SEX-DETERMINING PROTEIN-RELATED"/>
    <property type="match status" value="1"/>
</dbReference>
<dbReference type="CDD" id="cd12363">
    <property type="entry name" value="RRM_TRA2"/>
    <property type="match status" value="1"/>
</dbReference>
<name>A0A5S6QU25_TRIMR</name>
<dbReference type="InterPro" id="IPR050441">
    <property type="entry name" value="RBM"/>
</dbReference>
<dbReference type="SUPFAM" id="SSF54928">
    <property type="entry name" value="RNA-binding domain, RBD"/>
    <property type="match status" value="1"/>
</dbReference>
<dbReference type="Gene3D" id="3.30.70.330">
    <property type="match status" value="1"/>
</dbReference>
<dbReference type="STRING" id="70415.A0A5S6QU25"/>
<accession>A0A5S6QU25</accession>
<dbReference type="AlphaFoldDB" id="A0A5S6QU25"/>
<keyword evidence="4" id="KW-1185">Reference proteome</keyword>
<reference evidence="5" key="1">
    <citation type="submission" date="2019-12" db="UniProtKB">
        <authorList>
            <consortium name="WormBaseParasite"/>
        </authorList>
    </citation>
    <scope>IDENTIFICATION</scope>
</reference>
<keyword evidence="1" id="KW-0694">RNA-binding</keyword>
<dbReference type="InterPro" id="IPR035979">
    <property type="entry name" value="RBD_domain_sf"/>
</dbReference>
<feature type="compositionally biased region" description="Basic residues" evidence="2">
    <location>
        <begin position="38"/>
        <end position="69"/>
    </location>
</feature>
<feature type="region of interest" description="Disordered" evidence="2">
    <location>
        <begin position="1"/>
        <end position="107"/>
    </location>
</feature>
<evidence type="ECO:0000313" key="4">
    <source>
        <dbReference type="Proteomes" id="UP000046395"/>
    </source>
</evidence>
<organism evidence="4 5">
    <name type="scientific">Trichuris muris</name>
    <name type="common">Mouse whipworm</name>
    <dbReference type="NCBI Taxonomy" id="70415"/>
    <lineage>
        <taxon>Eukaryota</taxon>
        <taxon>Metazoa</taxon>
        <taxon>Ecdysozoa</taxon>
        <taxon>Nematoda</taxon>
        <taxon>Enoplea</taxon>
        <taxon>Dorylaimia</taxon>
        <taxon>Trichinellida</taxon>
        <taxon>Trichuridae</taxon>
        <taxon>Trichuris</taxon>
    </lineage>
</organism>
<dbReference type="PROSITE" id="PS50102">
    <property type="entry name" value="RRM"/>
    <property type="match status" value="1"/>
</dbReference>
<evidence type="ECO:0000256" key="2">
    <source>
        <dbReference type="SAM" id="MobiDB-lite"/>
    </source>
</evidence>
<dbReference type="WBParaSite" id="TMUE_2000010633.1">
    <property type="protein sequence ID" value="TMUE_2000010633.1"/>
    <property type="gene ID" value="WBGene00301040"/>
</dbReference>
<feature type="compositionally biased region" description="Basic and acidic residues" evidence="2">
    <location>
        <begin position="203"/>
        <end position="217"/>
    </location>
</feature>
<dbReference type="GO" id="GO:0003723">
    <property type="term" value="F:RNA binding"/>
    <property type="evidence" value="ECO:0007669"/>
    <property type="project" value="UniProtKB-UniRule"/>
</dbReference>
<evidence type="ECO:0000259" key="3">
    <source>
        <dbReference type="PROSITE" id="PS50102"/>
    </source>
</evidence>
<dbReference type="InterPro" id="IPR000504">
    <property type="entry name" value="RRM_dom"/>
</dbReference>
<evidence type="ECO:0000256" key="1">
    <source>
        <dbReference type="PROSITE-ProRule" id="PRU00176"/>
    </source>
</evidence>
<dbReference type="InterPro" id="IPR012677">
    <property type="entry name" value="Nucleotide-bd_a/b_plait_sf"/>
</dbReference>
<dbReference type="Pfam" id="PF00076">
    <property type="entry name" value="RRM_1"/>
    <property type="match status" value="1"/>
</dbReference>
<sequence>MPVAEKNSYSEHESRSPSRSKSQSRSRSRSYTPSRSRSGSRGRNARHNRHRRSTSRDRRRSRRRSRSRSYSHSNERYSRRRSRSHSRSRSPFSSRRRHIASRENPPPTRCLGVFGLSTYTTERDLHQFFSKWGAIEDVHLVYDHPSGRSRGFGFVYFEKTEDAVMAKDQASGVELDGQRVRVDFSITKRPHTPTPGIYMGRKSYRDDFHRGRGYYDRRRSRSGSYSPRR</sequence>
<feature type="region of interest" description="Disordered" evidence="2">
    <location>
        <begin position="191"/>
        <end position="229"/>
    </location>
</feature>
<feature type="compositionally biased region" description="Basic residues" evidence="2">
    <location>
        <begin position="78"/>
        <end position="99"/>
    </location>
</feature>
<evidence type="ECO:0000313" key="5">
    <source>
        <dbReference type="WBParaSite" id="TMUE_2000010633.1"/>
    </source>
</evidence>
<dbReference type="SMART" id="SM00360">
    <property type="entry name" value="RRM"/>
    <property type="match status" value="1"/>
</dbReference>
<protein>
    <submittedName>
        <fullName evidence="5">RRM domain-containing protein</fullName>
    </submittedName>
</protein>
<feature type="domain" description="RRM" evidence="3">
    <location>
        <begin position="109"/>
        <end position="187"/>
    </location>
</feature>